<reference evidence="1 2" key="1">
    <citation type="journal article" date="2016" name="Sci. Rep.">
        <title>The genome sequence of the outbreeding globe artichoke constructed de novo incorporating a phase-aware low-pass sequencing strategy of F1 progeny.</title>
        <authorList>
            <person name="Scaglione D."/>
            <person name="Reyes-Chin-Wo S."/>
            <person name="Acquadro A."/>
            <person name="Froenicke L."/>
            <person name="Portis E."/>
            <person name="Beitel C."/>
            <person name="Tirone M."/>
            <person name="Mauro R."/>
            <person name="Lo Monaco A."/>
            <person name="Mauromicale G."/>
            <person name="Faccioli P."/>
            <person name="Cattivelli L."/>
            <person name="Rieseberg L."/>
            <person name="Michelmore R."/>
            <person name="Lanteri S."/>
        </authorList>
    </citation>
    <scope>NUCLEOTIDE SEQUENCE [LARGE SCALE GENOMIC DNA]</scope>
    <source>
        <strain evidence="1">2C</strain>
    </source>
</reference>
<evidence type="ECO:0000313" key="1">
    <source>
        <dbReference type="EMBL" id="KVI03894.1"/>
    </source>
</evidence>
<sequence>MAPSNKRSKRLQSLQQSTIFIFVYSQFQKKTKNKQIKTRLPQYIHQFSPLPSITEAKPPITLPTIFEVLGRKPLGFHIISSSPRREWHPFLLHAQFRSIRNNVYDLQETIGFTHEDIGKHLENSFVAFC</sequence>
<accession>A0A103Y7E4</accession>
<dbReference type="AlphaFoldDB" id="A0A103Y7E4"/>
<keyword evidence="2" id="KW-1185">Reference proteome</keyword>
<organism evidence="1 2">
    <name type="scientific">Cynara cardunculus var. scolymus</name>
    <name type="common">Globe artichoke</name>
    <name type="synonym">Cynara scolymus</name>
    <dbReference type="NCBI Taxonomy" id="59895"/>
    <lineage>
        <taxon>Eukaryota</taxon>
        <taxon>Viridiplantae</taxon>
        <taxon>Streptophyta</taxon>
        <taxon>Embryophyta</taxon>
        <taxon>Tracheophyta</taxon>
        <taxon>Spermatophyta</taxon>
        <taxon>Magnoliopsida</taxon>
        <taxon>eudicotyledons</taxon>
        <taxon>Gunneridae</taxon>
        <taxon>Pentapetalae</taxon>
        <taxon>asterids</taxon>
        <taxon>campanulids</taxon>
        <taxon>Asterales</taxon>
        <taxon>Asteraceae</taxon>
        <taxon>Carduoideae</taxon>
        <taxon>Cardueae</taxon>
        <taxon>Carduinae</taxon>
        <taxon>Cynara</taxon>
    </lineage>
</organism>
<dbReference type="Proteomes" id="UP000243975">
    <property type="component" value="Unassembled WGS sequence"/>
</dbReference>
<name>A0A103Y7E4_CYNCS</name>
<proteinExistence type="predicted"/>
<dbReference type="EMBL" id="LEKV01002323">
    <property type="protein sequence ID" value="KVI03894.1"/>
    <property type="molecule type" value="Genomic_DNA"/>
</dbReference>
<evidence type="ECO:0000313" key="2">
    <source>
        <dbReference type="Proteomes" id="UP000243975"/>
    </source>
</evidence>
<comment type="caution">
    <text evidence="1">The sequence shown here is derived from an EMBL/GenBank/DDBJ whole genome shotgun (WGS) entry which is preliminary data.</text>
</comment>
<dbReference type="Gramene" id="KVI03894">
    <property type="protein sequence ID" value="KVI03894"/>
    <property type="gene ID" value="Ccrd_017809"/>
</dbReference>
<protein>
    <submittedName>
        <fullName evidence="1">Uncharacterized protein</fullName>
    </submittedName>
</protein>
<gene>
    <name evidence="1" type="ORF">Ccrd_017809</name>
</gene>